<dbReference type="GeneID" id="37044370"/>
<feature type="compositionally biased region" description="Low complexity" evidence="7">
    <location>
        <begin position="237"/>
        <end position="264"/>
    </location>
</feature>
<reference evidence="8 9" key="1">
    <citation type="journal article" date="2018" name="Mol. Biol. Evol.">
        <title>Broad Genomic Sampling Reveals a Smut Pathogenic Ancestry of the Fungal Clade Ustilaginomycotina.</title>
        <authorList>
            <person name="Kijpornyongpan T."/>
            <person name="Mondo S.J."/>
            <person name="Barry K."/>
            <person name="Sandor L."/>
            <person name="Lee J."/>
            <person name="Lipzen A."/>
            <person name="Pangilinan J."/>
            <person name="LaButti K."/>
            <person name="Hainaut M."/>
            <person name="Henrissat B."/>
            <person name="Grigoriev I.V."/>
            <person name="Spatafora J.W."/>
            <person name="Aime M.C."/>
        </authorList>
    </citation>
    <scope>NUCLEOTIDE SEQUENCE [LARGE SCALE GENOMIC DNA]</scope>
    <source>
        <strain evidence="8 9">MCA 4198</strain>
    </source>
</reference>
<proteinExistence type="inferred from homology"/>
<dbReference type="PROSITE" id="PS01236">
    <property type="entry name" value="PDXT_SNO_1"/>
    <property type="match status" value="1"/>
</dbReference>
<evidence type="ECO:0000256" key="6">
    <source>
        <dbReference type="ARBA" id="ARBA00049534"/>
    </source>
</evidence>
<dbReference type="GO" id="GO:0004359">
    <property type="term" value="F:glutaminase activity"/>
    <property type="evidence" value="ECO:0007669"/>
    <property type="project" value="UniProtKB-EC"/>
</dbReference>
<keyword evidence="3" id="KW-0378">Hydrolase</keyword>
<feature type="region of interest" description="Disordered" evidence="7">
    <location>
        <begin position="207"/>
        <end position="264"/>
    </location>
</feature>
<dbReference type="AlphaFoldDB" id="A0A316YHB0"/>
<dbReference type="GO" id="GO:0016829">
    <property type="term" value="F:lyase activity"/>
    <property type="evidence" value="ECO:0007669"/>
    <property type="project" value="UniProtKB-KW"/>
</dbReference>
<evidence type="ECO:0000256" key="7">
    <source>
        <dbReference type="SAM" id="MobiDB-lite"/>
    </source>
</evidence>
<name>A0A316YHB0_9BASI</name>
<dbReference type="FunCoup" id="A0A316YHB0">
    <property type="interactions" value="90"/>
</dbReference>
<dbReference type="GO" id="GO:0008614">
    <property type="term" value="P:pyridoxine metabolic process"/>
    <property type="evidence" value="ECO:0007669"/>
    <property type="project" value="TreeGrafter"/>
</dbReference>
<dbReference type="Pfam" id="PF01174">
    <property type="entry name" value="SNO"/>
    <property type="match status" value="2"/>
</dbReference>
<evidence type="ECO:0000256" key="2">
    <source>
        <dbReference type="ARBA" id="ARBA00012918"/>
    </source>
</evidence>
<dbReference type="GO" id="GO:0042823">
    <property type="term" value="P:pyridoxal phosphate biosynthetic process"/>
    <property type="evidence" value="ECO:0007669"/>
    <property type="project" value="InterPro"/>
</dbReference>
<dbReference type="InterPro" id="IPR029062">
    <property type="entry name" value="Class_I_gatase-like"/>
</dbReference>
<keyword evidence="9" id="KW-1185">Reference proteome</keyword>
<organism evidence="8 9">
    <name type="scientific">Acaromyces ingoldii</name>
    <dbReference type="NCBI Taxonomy" id="215250"/>
    <lineage>
        <taxon>Eukaryota</taxon>
        <taxon>Fungi</taxon>
        <taxon>Dikarya</taxon>
        <taxon>Basidiomycota</taxon>
        <taxon>Ustilaginomycotina</taxon>
        <taxon>Exobasidiomycetes</taxon>
        <taxon>Exobasidiales</taxon>
        <taxon>Cryptobasidiaceae</taxon>
        <taxon>Acaromyces</taxon>
    </lineage>
</organism>
<evidence type="ECO:0000256" key="5">
    <source>
        <dbReference type="ARBA" id="ARBA00023239"/>
    </source>
</evidence>
<dbReference type="RefSeq" id="XP_025375750.1">
    <property type="nucleotide sequence ID" value="XM_025522454.1"/>
</dbReference>
<dbReference type="GO" id="GO:1903600">
    <property type="term" value="C:glutaminase complex"/>
    <property type="evidence" value="ECO:0007669"/>
    <property type="project" value="TreeGrafter"/>
</dbReference>
<gene>
    <name evidence="8" type="ORF">FA10DRAFT_268735</name>
</gene>
<evidence type="ECO:0000256" key="4">
    <source>
        <dbReference type="ARBA" id="ARBA00022962"/>
    </source>
</evidence>
<dbReference type="STRING" id="215250.A0A316YHB0"/>
<keyword evidence="4" id="KW-0315">Glutamine amidotransferase</keyword>
<dbReference type="NCBIfam" id="TIGR03800">
    <property type="entry name" value="PLP_synth_Pdx2"/>
    <property type="match status" value="1"/>
</dbReference>
<dbReference type="InParanoid" id="A0A316YHB0"/>
<evidence type="ECO:0000313" key="9">
    <source>
        <dbReference type="Proteomes" id="UP000245768"/>
    </source>
</evidence>
<dbReference type="Gene3D" id="3.40.50.880">
    <property type="match status" value="2"/>
</dbReference>
<dbReference type="PANTHER" id="PTHR31559:SF0">
    <property type="entry name" value="PYRIDOXAL 5'-PHOSPHATE SYNTHASE SUBUNIT SNO1-RELATED"/>
    <property type="match status" value="1"/>
</dbReference>
<protein>
    <recommendedName>
        <fullName evidence="2">glutaminase</fullName>
        <ecNumber evidence="2">3.5.1.2</ecNumber>
    </recommendedName>
</protein>
<dbReference type="InterPro" id="IPR002161">
    <property type="entry name" value="PdxT/SNO"/>
</dbReference>
<dbReference type="SUPFAM" id="SSF52317">
    <property type="entry name" value="Class I glutamine amidotransferase-like"/>
    <property type="match status" value="2"/>
</dbReference>
<dbReference type="OrthoDB" id="2039at2759"/>
<evidence type="ECO:0000256" key="3">
    <source>
        <dbReference type="ARBA" id="ARBA00022801"/>
    </source>
</evidence>
<dbReference type="EMBL" id="KZ819638">
    <property type="protein sequence ID" value="PWN88552.1"/>
    <property type="molecule type" value="Genomic_DNA"/>
</dbReference>
<evidence type="ECO:0000313" key="8">
    <source>
        <dbReference type="EMBL" id="PWN88552.1"/>
    </source>
</evidence>
<dbReference type="PROSITE" id="PS51130">
    <property type="entry name" value="PDXT_SNO_2"/>
    <property type="match status" value="1"/>
</dbReference>
<evidence type="ECO:0000256" key="1">
    <source>
        <dbReference type="ARBA" id="ARBA00008345"/>
    </source>
</evidence>
<dbReference type="GO" id="GO:0005829">
    <property type="term" value="C:cytosol"/>
    <property type="evidence" value="ECO:0007669"/>
    <property type="project" value="TreeGrafter"/>
</dbReference>
<keyword evidence="5" id="KW-0456">Lyase</keyword>
<dbReference type="Proteomes" id="UP000245768">
    <property type="component" value="Unassembled WGS sequence"/>
</dbReference>
<dbReference type="EC" id="3.5.1.2" evidence="2"/>
<sequence length="383" mass="39993">MASADGTAPSPPSEVIVGVLAMQGAFREHASHLTRLNPLVSTRALEDPPSIRALLVRSPADLERCHALIIPGGESTAIALGAARAHLLEPLRTWVRRGRPTWGTCAGMILLSREAIGGKKGGQELLGGIDMRVGRNGFGSQVDSFERRLDVPALASLPSSKRRADAGDDDSGFPGVFIRAPIVDTLLTRQDIQAVAPSEPTLVAREAGEAHADKSVTMQQRSPSRGGGDDNDKNSDAAPSATRPSLPTTPSSSSAFSSSSKTSASSSATEGASILCVAPPLEDSSSPDQRTPRPPLEILASLSELPRGARQGAGGAVAAAALDQEPIANRPEHDAQIVALRQGNLMCTSFHPELTADGRMHELFVRQCVLPFLSSSSSSITSS</sequence>
<comment type="catalytic activity">
    <reaction evidence="6">
        <text>L-glutamine + H2O = L-glutamate + NH4(+)</text>
        <dbReference type="Rhea" id="RHEA:15889"/>
        <dbReference type="ChEBI" id="CHEBI:15377"/>
        <dbReference type="ChEBI" id="CHEBI:28938"/>
        <dbReference type="ChEBI" id="CHEBI:29985"/>
        <dbReference type="ChEBI" id="CHEBI:58359"/>
        <dbReference type="EC" id="3.5.1.2"/>
    </reaction>
</comment>
<comment type="similarity">
    <text evidence="1">Belongs to the glutaminase PdxT/SNO family.</text>
</comment>
<accession>A0A316YHB0</accession>
<dbReference type="PANTHER" id="PTHR31559">
    <property type="entry name" value="PYRIDOXAL 5'-PHOSPHATE SYNTHASE SUBUNIT SNO"/>
    <property type="match status" value="1"/>
</dbReference>
<dbReference type="InterPro" id="IPR021196">
    <property type="entry name" value="PdxT/SNO_CS"/>
</dbReference>